<dbReference type="PANTHER" id="PTHR24271">
    <property type="entry name" value="KALLIKREIN-RELATED"/>
    <property type="match status" value="1"/>
</dbReference>
<keyword evidence="6" id="KW-1185">Reference proteome</keyword>
<dbReference type="GO" id="GO:0006508">
    <property type="term" value="P:proteolysis"/>
    <property type="evidence" value="ECO:0007669"/>
    <property type="project" value="InterPro"/>
</dbReference>
<dbReference type="PRINTS" id="PR00722">
    <property type="entry name" value="CHYMOTRYPSIN"/>
</dbReference>
<dbReference type="PROSITE" id="PS50240">
    <property type="entry name" value="TRYPSIN_DOM"/>
    <property type="match status" value="1"/>
</dbReference>
<dbReference type="Gene3D" id="2.40.10.10">
    <property type="entry name" value="Trypsin-like serine proteases"/>
    <property type="match status" value="1"/>
</dbReference>
<dbReference type="Pfam" id="PF00089">
    <property type="entry name" value="Trypsin"/>
    <property type="match status" value="1"/>
</dbReference>
<dbReference type="eggNOG" id="KOG3627">
    <property type="taxonomic scope" value="Eukaryota"/>
</dbReference>
<organism evidence="5 6">
    <name type="scientific">Alligator mississippiensis</name>
    <name type="common">American alligator</name>
    <dbReference type="NCBI Taxonomy" id="8496"/>
    <lineage>
        <taxon>Eukaryota</taxon>
        <taxon>Metazoa</taxon>
        <taxon>Chordata</taxon>
        <taxon>Craniata</taxon>
        <taxon>Vertebrata</taxon>
        <taxon>Euteleostomi</taxon>
        <taxon>Archelosauria</taxon>
        <taxon>Archosauria</taxon>
        <taxon>Crocodylia</taxon>
        <taxon>Alligatoridae</taxon>
        <taxon>Alligatorinae</taxon>
        <taxon>Alligator</taxon>
    </lineage>
</organism>
<dbReference type="InterPro" id="IPR001254">
    <property type="entry name" value="Trypsin_dom"/>
</dbReference>
<reference evidence="5 6" key="1">
    <citation type="journal article" date="2012" name="Genome Biol.">
        <title>Sequencing three crocodilian genomes to illuminate the evolution of archosaurs and amniotes.</title>
        <authorList>
            <person name="St John J.A."/>
            <person name="Braun E.L."/>
            <person name="Isberg S.R."/>
            <person name="Miles L.G."/>
            <person name="Chong A.Y."/>
            <person name="Gongora J."/>
            <person name="Dalzell P."/>
            <person name="Moran C."/>
            <person name="Bed'hom B."/>
            <person name="Abzhanov A."/>
            <person name="Burgess S.C."/>
            <person name="Cooksey A.M."/>
            <person name="Castoe T.A."/>
            <person name="Crawford N.G."/>
            <person name="Densmore L.D."/>
            <person name="Drew J.C."/>
            <person name="Edwards S.V."/>
            <person name="Faircloth B.C."/>
            <person name="Fujita M.K."/>
            <person name="Greenwold M.J."/>
            <person name="Hoffmann F.G."/>
            <person name="Howard J.M."/>
            <person name="Iguchi T."/>
            <person name="Janes D.E."/>
            <person name="Khan S.Y."/>
            <person name="Kohno S."/>
            <person name="de Koning A.J."/>
            <person name="Lance S.L."/>
            <person name="McCarthy F.M."/>
            <person name="McCormack J.E."/>
            <person name="Merchant M.E."/>
            <person name="Peterson D.G."/>
            <person name="Pollock D.D."/>
            <person name="Pourmand N."/>
            <person name="Raney B.J."/>
            <person name="Roessler K.A."/>
            <person name="Sanford J.R."/>
            <person name="Sawyer R.H."/>
            <person name="Schmidt C.J."/>
            <person name="Triplett E.W."/>
            <person name="Tuberville T.D."/>
            <person name="Venegas-Anaya M."/>
            <person name="Howard J.T."/>
            <person name="Jarvis E.D."/>
            <person name="Guillette L.J.Jr."/>
            <person name="Glenn T.C."/>
            <person name="Green R.E."/>
            <person name="Ray D.A."/>
        </authorList>
    </citation>
    <scope>NUCLEOTIDE SEQUENCE [LARGE SCALE GENOMIC DNA]</scope>
    <source>
        <strain evidence="5">KSC_2009_1</strain>
    </source>
</reference>
<evidence type="ECO:0000259" key="4">
    <source>
        <dbReference type="PROSITE" id="PS50240"/>
    </source>
</evidence>
<keyword evidence="3" id="KW-1015">Disulfide bond</keyword>
<keyword evidence="2" id="KW-0865">Zymogen</keyword>
<evidence type="ECO:0000256" key="2">
    <source>
        <dbReference type="ARBA" id="ARBA00023145"/>
    </source>
</evidence>
<evidence type="ECO:0000313" key="6">
    <source>
        <dbReference type="Proteomes" id="UP000050525"/>
    </source>
</evidence>
<dbReference type="InterPro" id="IPR001314">
    <property type="entry name" value="Peptidase_S1A"/>
</dbReference>
<proteinExistence type="predicted"/>
<dbReference type="SUPFAM" id="SSF50494">
    <property type="entry name" value="Trypsin-like serine proteases"/>
    <property type="match status" value="1"/>
</dbReference>
<name>A0A151NH26_ALLMI</name>
<dbReference type="GO" id="GO:0004252">
    <property type="term" value="F:serine-type endopeptidase activity"/>
    <property type="evidence" value="ECO:0007669"/>
    <property type="project" value="InterPro"/>
</dbReference>
<comment type="caution">
    <text evidence="5">The sequence shown here is derived from an EMBL/GenBank/DDBJ whole genome shotgun (WGS) entry which is preliminary data.</text>
</comment>
<dbReference type="AlphaFoldDB" id="A0A151NH26"/>
<dbReference type="SMART" id="SM00020">
    <property type="entry name" value="Tryp_SPc"/>
    <property type="match status" value="1"/>
</dbReference>
<accession>A0A151NH26</accession>
<evidence type="ECO:0000313" key="5">
    <source>
        <dbReference type="EMBL" id="KYO36112.1"/>
    </source>
</evidence>
<dbReference type="Proteomes" id="UP000050525">
    <property type="component" value="Unassembled WGS sequence"/>
</dbReference>
<gene>
    <name evidence="5" type="ORF">Y1Q_0013147</name>
</gene>
<dbReference type="CDD" id="cd00190">
    <property type="entry name" value="Tryp_SPc"/>
    <property type="match status" value="1"/>
</dbReference>
<evidence type="ECO:0000256" key="1">
    <source>
        <dbReference type="ARBA" id="ARBA00022729"/>
    </source>
</evidence>
<dbReference type="InterPro" id="IPR009003">
    <property type="entry name" value="Peptidase_S1_PA"/>
</dbReference>
<protein>
    <recommendedName>
        <fullName evidence="4">Peptidase S1 domain-containing protein</fullName>
    </recommendedName>
</protein>
<dbReference type="PANTHER" id="PTHR24271:SF81">
    <property type="entry name" value="GRANZYME B"/>
    <property type="match status" value="1"/>
</dbReference>
<dbReference type="GO" id="GO:0005737">
    <property type="term" value="C:cytoplasm"/>
    <property type="evidence" value="ECO:0007669"/>
    <property type="project" value="TreeGrafter"/>
</dbReference>
<dbReference type="STRING" id="8496.A0A151NH26"/>
<keyword evidence="1" id="KW-0732">Signal</keyword>
<evidence type="ECO:0000256" key="3">
    <source>
        <dbReference type="ARBA" id="ARBA00023157"/>
    </source>
</evidence>
<dbReference type="EMBL" id="AKHW03003018">
    <property type="protein sequence ID" value="KYO36112.1"/>
    <property type="molecule type" value="Genomic_DNA"/>
</dbReference>
<sequence>MWENRQVIAMRCMIPHEDYNNETLENDIMLLKLAHRAAINSNVKLIALPQPNYVVKPGTTCSMAGWGMTGLGKKTNVLQEVDLKMGDQKQREEKDDLFNSATMIFTGDEKDHKPPFEGDSGGPLVCNYTAQGIVSYGMNSDLPPTVYMCVLAYIPWIMSNMGKE</sequence>
<dbReference type="InterPro" id="IPR043504">
    <property type="entry name" value="Peptidase_S1_PA_chymotrypsin"/>
</dbReference>
<feature type="domain" description="Peptidase S1" evidence="4">
    <location>
        <begin position="1"/>
        <end position="162"/>
    </location>
</feature>